<feature type="transmembrane region" description="Helical" evidence="1">
    <location>
        <begin position="6"/>
        <end position="39"/>
    </location>
</feature>
<dbReference type="RefSeq" id="WP_244266716.1">
    <property type="nucleotide sequence ID" value="NZ_JBLXFM010000001.1"/>
</dbReference>
<dbReference type="InterPro" id="IPR043727">
    <property type="entry name" value="Lmo0937-like"/>
</dbReference>
<keyword evidence="3" id="KW-1185">Reference proteome</keyword>
<reference evidence="2 3" key="1">
    <citation type="submission" date="2016-10" db="EMBL/GenBank/DDBJ databases">
        <authorList>
            <person name="Varghese N."/>
            <person name="Submissions S."/>
        </authorList>
    </citation>
    <scope>NUCLEOTIDE SEQUENCE [LARGE SCALE GENOMIC DNA]</scope>
    <source>
        <strain evidence="2 3">RHA_55</strain>
    </source>
</reference>
<keyword evidence="1" id="KW-1133">Transmembrane helix</keyword>
<dbReference type="Proteomes" id="UP000198963">
    <property type="component" value="Chromosome I"/>
</dbReference>
<evidence type="ECO:0000313" key="2">
    <source>
        <dbReference type="EMBL" id="SDS07840.1"/>
    </source>
</evidence>
<evidence type="ECO:0008006" key="4">
    <source>
        <dbReference type="Google" id="ProtNLM"/>
    </source>
</evidence>
<protein>
    <recommendedName>
        <fullName evidence="4">Lmo0937 family membrane protein</fullName>
    </recommendedName>
</protein>
<dbReference type="STRING" id="1249933.SAMN04489797_0813"/>
<organism evidence="2 3">
    <name type="scientific">Winogradskyella sediminis</name>
    <dbReference type="NCBI Taxonomy" id="1382466"/>
    <lineage>
        <taxon>Bacteria</taxon>
        <taxon>Pseudomonadati</taxon>
        <taxon>Bacteroidota</taxon>
        <taxon>Flavobacteriia</taxon>
        <taxon>Flavobacteriales</taxon>
        <taxon>Flavobacteriaceae</taxon>
        <taxon>Winogradskyella</taxon>
    </lineage>
</organism>
<evidence type="ECO:0000313" key="3">
    <source>
        <dbReference type="Proteomes" id="UP000198963"/>
    </source>
</evidence>
<evidence type="ECO:0000256" key="1">
    <source>
        <dbReference type="SAM" id="Phobius"/>
    </source>
</evidence>
<proteinExistence type="predicted"/>
<dbReference type="EMBL" id="LT629774">
    <property type="protein sequence ID" value="SDS07840.1"/>
    <property type="molecule type" value="Genomic_DNA"/>
</dbReference>
<dbReference type="AlphaFoldDB" id="A0A1H1P9U8"/>
<dbReference type="Pfam" id="PF18919">
    <property type="entry name" value="DUF5670"/>
    <property type="match status" value="1"/>
</dbReference>
<accession>A0A1H1P9U8</accession>
<gene>
    <name evidence="2" type="ORF">SAMN04489797_0813</name>
</gene>
<keyword evidence="1" id="KW-0472">Membrane</keyword>
<name>A0A1H1P9U8_9FLAO</name>
<keyword evidence="1" id="KW-0812">Transmembrane</keyword>
<sequence>MKTFLYVFLVLIIILWAIGFFVYALSAVIHLLLVLAIILLVMLNRK</sequence>